<protein>
    <submittedName>
        <fullName evidence="3">Heavy metal transport/detoxification superfamily protein</fullName>
    </submittedName>
</protein>
<name>A0ABD1HVK7_SALDI</name>
<accession>A0ABD1HVK7</accession>
<dbReference type="GO" id="GO:0009626">
    <property type="term" value="P:plant-type hypersensitive response"/>
    <property type="evidence" value="ECO:0007669"/>
    <property type="project" value="UniProtKB-KW"/>
</dbReference>
<dbReference type="InterPro" id="IPR044526">
    <property type="entry name" value="NAKR1-3"/>
</dbReference>
<evidence type="ECO:0000313" key="3">
    <source>
        <dbReference type="EMBL" id="KAL1559949.1"/>
    </source>
</evidence>
<gene>
    <name evidence="3" type="ORF">AAHA92_10228</name>
</gene>
<dbReference type="InterPro" id="IPR036163">
    <property type="entry name" value="HMA_dom_sf"/>
</dbReference>
<feature type="region of interest" description="Disordered" evidence="2">
    <location>
        <begin position="128"/>
        <end position="147"/>
    </location>
</feature>
<dbReference type="GO" id="GO:0016020">
    <property type="term" value="C:membrane"/>
    <property type="evidence" value="ECO:0007669"/>
    <property type="project" value="UniProtKB-SubCell"/>
</dbReference>
<dbReference type="CDD" id="cd00371">
    <property type="entry name" value="HMA"/>
    <property type="match status" value="1"/>
</dbReference>
<sequence>MRKLRVQDLLYLKDLIAPTPTLAFQLKPKMVVMKVSMHCNGCAKKVEKHISKLEAYLISNSNHFSEISRHFQSLLSPPVKKENHAAIIVAGVTVPDRRFSLLPQLRIPNSEKPPISLPLFSFRLASPASRHRRGRGRGPSSSASASSVVHVAPPLPVYLPSSTVVLASMSSDSGRALPRRSRRGPVMVRNRCCRVSPPMSDTRGALRRRCLIQCHHCTPRIASAPLPLTVRQRRTLDSIRSPVG</sequence>
<reference evidence="3 4" key="1">
    <citation type="submission" date="2024-06" db="EMBL/GenBank/DDBJ databases">
        <title>A chromosome level genome sequence of Diviner's sage (Salvia divinorum).</title>
        <authorList>
            <person name="Ford S.A."/>
            <person name="Ro D.-K."/>
            <person name="Ness R.W."/>
            <person name="Phillips M.A."/>
        </authorList>
    </citation>
    <scope>NUCLEOTIDE SEQUENCE [LARGE SCALE GENOMIC DNA]</scope>
    <source>
        <strain evidence="3">SAF-2024a</strain>
        <tissue evidence="3">Leaf</tissue>
    </source>
</reference>
<dbReference type="Gene3D" id="3.30.70.100">
    <property type="match status" value="1"/>
</dbReference>
<feature type="compositionally biased region" description="Low complexity" evidence="2">
    <location>
        <begin position="138"/>
        <end position="147"/>
    </location>
</feature>
<dbReference type="AlphaFoldDB" id="A0ABD1HVK7"/>
<organism evidence="3 4">
    <name type="scientific">Salvia divinorum</name>
    <name type="common">Maria pastora</name>
    <name type="synonym">Diviner's sage</name>
    <dbReference type="NCBI Taxonomy" id="28513"/>
    <lineage>
        <taxon>Eukaryota</taxon>
        <taxon>Viridiplantae</taxon>
        <taxon>Streptophyta</taxon>
        <taxon>Embryophyta</taxon>
        <taxon>Tracheophyta</taxon>
        <taxon>Spermatophyta</taxon>
        <taxon>Magnoliopsida</taxon>
        <taxon>eudicotyledons</taxon>
        <taxon>Gunneridae</taxon>
        <taxon>Pentapetalae</taxon>
        <taxon>asterids</taxon>
        <taxon>lamiids</taxon>
        <taxon>Lamiales</taxon>
        <taxon>Lamiaceae</taxon>
        <taxon>Nepetoideae</taxon>
        <taxon>Mentheae</taxon>
        <taxon>Salviinae</taxon>
        <taxon>Salvia</taxon>
        <taxon>Salvia subgen. Calosphace</taxon>
    </lineage>
</organism>
<dbReference type="InterPro" id="IPR006121">
    <property type="entry name" value="HMA_dom"/>
</dbReference>
<keyword evidence="4" id="KW-1185">Reference proteome</keyword>
<evidence type="ECO:0000313" key="4">
    <source>
        <dbReference type="Proteomes" id="UP001567538"/>
    </source>
</evidence>
<comment type="caution">
    <text evidence="3">The sequence shown here is derived from an EMBL/GenBank/DDBJ whole genome shotgun (WGS) entry which is preliminary data.</text>
</comment>
<evidence type="ECO:0000256" key="2">
    <source>
        <dbReference type="SAM" id="MobiDB-lite"/>
    </source>
</evidence>
<dbReference type="EMBL" id="JBEAFC010000004">
    <property type="protein sequence ID" value="KAL1559949.1"/>
    <property type="molecule type" value="Genomic_DNA"/>
</dbReference>
<evidence type="ECO:0000256" key="1">
    <source>
        <dbReference type="ARBA" id="ARBA00004170"/>
    </source>
</evidence>
<dbReference type="Proteomes" id="UP001567538">
    <property type="component" value="Unassembled WGS sequence"/>
</dbReference>
<comment type="subcellular location">
    <subcellularLocation>
        <location evidence="1">Membrane</location>
        <topology evidence="1">Peripheral membrane protein</topology>
    </subcellularLocation>
</comment>
<proteinExistence type="predicted"/>
<dbReference type="PANTHER" id="PTHR46119">
    <property type="entry name" value="OS08G0405700 PROTEIN"/>
    <property type="match status" value="1"/>
</dbReference>
<dbReference type="SUPFAM" id="SSF55008">
    <property type="entry name" value="HMA, heavy metal-associated domain"/>
    <property type="match status" value="1"/>
</dbReference>
<dbReference type="PANTHER" id="PTHR46119:SF11">
    <property type="entry name" value="HEAVY METAL TRANSPORT_DETOXIFICATION SUPERFAMILY PROTEIN"/>
    <property type="match status" value="1"/>
</dbReference>